<protein>
    <recommendedName>
        <fullName evidence="9">Carrier domain-containing protein</fullName>
    </recommendedName>
</protein>
<dbReference type="InterPro" id="IPR014031">
    <property type="entry name" value="Ketoacyl_synth_C"/>
</dbReference>
<dbReference type="GO" id="GO:0005886">
    <property type="term" value="C:plasma membrane"/>
    <property type="evidence" value="ECO:0007669"/>
    <property type="project" value="TreeGrafter"/>
</dbReference>
<gene>
    <name evidence="7" type="ORF">IKC_04448</name>
</gene>
<dbReference type="InterPro" id="IPR020841">
    <property type="entry name" value="PKS_Beta-ketoAc_synthase_dom"/>
</dbReference>
<dbReference type="InterPro" id="IPR023213">
    <property type="entry name" value="CAT-like_dom_sf"/>
</dbReference>
<dbReference type="PANTHER" id="PTHR43775">
    <property type="entry name" value="FATTY ACID SYNTHASE"/>
    <property type="match status" value="1"/>
</dbReference>
<dbReference type="Gene3D" id="3.30.559.30">
    <property type="entry name" value="Nonribosomal peptide synthetase, condensation domain"/>
    <property type="match status" value="1"/>
</dbReference>
<dbReference type="PANTHER" id="PTHR43775:SF37">
    <property type="entry name" value="SI:DKEY-61P9.11"/>
    <property type="match status" value="1"/>
</dbReference>
<dbReference type="PROSITE" id="PS52004">
    <property type="entry name" value="KS3_2"/>
    <property type="match status" value="1"/>
</dbReference>
<dbReference type="AlphaFoldDB" id="A0A9W5R8R6"/>
<comment type="caution">
    <text evidence="7">The sequence shown here is derived from an EMBL/GenBank/DDBJ whole genome shotgun (WGS) entry which is preliminary data.</text>
</comment>
<accession>A0A9W5R8R6</accession>
<dbReference type="CDD" id="cd00833">
    <property type="entry name" value="PKS"/>
    <property type="match status" value="1"/>
</dbReference>
<dbReference type="Gene3D" id="1.10.1200.10">
    <property type="entry name" value="ACP-like"/>
    <property type="match status" value="1"/>
</dbReference>
<dbReference type="Gene3D" id="1.10.1240.100">
    <property type="match status" value="1"/>
</dbReference>
<dbReference type="GO" id="GO:0006633">
    <property type="term" value="P:fatty acid biosynthetic process"/>
    <property type="evidence" value="ECO:0007669"/>
    <property type="project" value="TreeGrafter"/>
</dbReference>
<dbReference type="Pfam" id="PF00550">
    <property type="entry name" value="PP-binding"/>
    <property type="match status" value="1"/>
</dbReference>
<dbReference type="PROSITE" id="PS50075">
    <property type="entry name" value="CARRIER"/>
    <property type="match status" value="1"/>
</dbReference>
<dbReference type="InterPro" id="IPR009081">
    <property type="entry name" value="PP-bd_ACP"/>
</dbReference>
<dbReference type="InterPro" id="IPR050091">
    <property type="entry name" value="PKS_NRPS_Biosynth_Enz"/>
</dbReference>
<keyword evidence="4" id="KW-0808">Transferase</keyword>
<organism evidence="7 8">
    <name type="scientific">Bacillus cereus VD184</name>
    <dbReference type="NCBI Taxonomy" id="1053242"/>
    <lineage>
        <taxon>Bacteria</taxon>
        <taxon>Bacillati</taxon>
        <taxon>Bacillota</taxon>
        <taxon>Bacilli</taxon>
        <taxon>Bacillales</taxon>
        <taxon>Bacillaceae</taxon>
        <taxon>Bacillus</taxon>
        <taxon>Bacillus cereus group</taxon>
    </lineage>
</organism>
<dbReference type="InterPro" id="IPR014030">
    <property type="entry name" value="Ketoacyl_synth_N"/>
</dbReference>
<dbReference type="RefSeq" id="WP_016122314.1">
    <property type="nucleotide sequence ID" value="NZ_KB976826.1"/>
</dbReference>
<dbReference type="SMART" id="SM01294">
    <property type="entry name" value="PKS_PP_betabranch"/>
    <property type="match status" value="1"/>
</dbReference>
<evidence type="ECO:0000259" key="5">
    <source>
        <dbReference type="PROSITE" id="PS50075"/>
    </source>
</evidence>
<evidence type="ECO:0000256" key="4">
    <source>
        <dbReference type="ARBA" id="ARBA00022679"/>
    </source>
</evidence>
<dbReference type="GO" id="GO:0071770">
    <property type="term" value="P:DIM/DIP cell wall layer assembly"/>
    <property type="evidence" value="ECO:0007669"/>
    <property type="project" value="TreeGrafter"/>
</dbReference>
<dbReference type="Gene3D" id="3.40.47.10">
    <property type="match status" value="1"/>
</dbReference>
<evidence type="ECO:0000256" key="1">
    <source>
        <dbReference type="ARBA" id="ARBA00001957"/>
    </source>
</evidence>
<feature type="domain" description="Carrier" evidence="5">
    <location>
        <begin position="703"/>
        <end position="778"/>
    </location>
</feature>
<evidence type="ECO:0000256" key="3">
    <source>
        <dbReference type="ARBA" id="ARBA00022553"/>
    </source>
</evidence>
<evidence type="ECO:0000313" key="8">
    <source>
        <dbReference type="Proteomes" id="UP000014028"/>
    </source>
</evidence>
<keyword evidence="2" id="KW-0596">Phosphopantetheine</keyword>
<evidence type="ECO:0000256" key="2">
    <source>
        <dbReference type="ARBA" id="ARBA00022450"/>
    </source>
</evidence>
<dbReference type="InterPro" id="IPR001242">
    <property type="entry name" value="Condensation_dom"/>
</dbReference>
<evidence type="ECO:0008006" key="9">
    <source>
        <dbReference type="Google" id="ProtNLM"/>
    </source>
</evidence>
<comment type="cofactor">
    <cofactor evidence="1">
        <name>pantetheine 4'-phosphate</name>
        <dbReference type="ChEBI" id="CHEBI:47942"/>
    </cofactor>
</comment>
<sequence>MLDFKDIKFEDLMDNSSKNKELDKSDNDIAIIGMAGIFPLADNVESFWENIRLGTDCVHSIPNLRKEHADKYLHHVNILNTNEYRYKKMGYIDRIDNFDYKFFNLSPKEASLMDPKQRLFLQVAYQAIEHAGYGGKRLNGTETGVFVGHSELGGINYREMIQNIEPDSYMTGFIGNLPSIIPSRISYLLDLKGPSMLIDTSCSSSLTSLYLACQAIRNGDCKQAIVGTTHINLLPFEIEQKLGIEASDYRTRSFDDGAEGTGSGEGVIAILIKPLHCAIEDGDHIEAVIKGGAINQDGNSIALTAPNVEAQEKVICQAWENAGVSPEDITYIEAHATGTSLGDPIEIAGLEKAFERFTERKQFCAIGSVKSNLGHLEAAAGLAGVVKSVMAMKMKELPPSIHFYRPNRKIEFESSPVFVNDLLLPWENGGKARVCGVSSFGMSGTNCHIVLSEWNNENSVNNHQYNNMFHLLTISAKSEKAVKELIKIYQKLLNENQYDLRDLCYTANTGRGHYNYRLAIIFQSEEELKTKLNLLVTEENLKNQKKQGVFWGEYSLINRRTDENIKVLSELNIKKSSQEALRYINQIENPYYVKGNELQNICEYYIEGADIDWGFLYKGELRKKVILPVYVFDKYPCWLSIPEKNDSKEFSLNISHLLKDSKVPADLKKEIENLTMKWDSYISINNSVEDILSEIKIVGKDKQNYSKNELLVAKVWAEELGLKTIHIIDNFFELGGDSIIALKVINKLNRYLSLEWKVTDLLKYPIFKDLIRHIDKDASEKVTKLKNDIELSKVMDYYPISSAQKRIYIMEQFTSGTTTYNMPQAFILEGNLNLEKVKQSFLDLMEKQESLRTSFQLINGQPVQKIHASLPFEVEEIKIKENINTTIRNFIRPFNLQEPPLFRVGIGEIEENKYLLLLDIHHIIADGTSMAIFTNEFIKAYSGQEIYKPNRQYKDFTNWKENMVNSHEYQKQEEFYKRIFSGEIPILNLPTDFSRSDRLTYSGEKFICYSSKELESKLRKLALTAETTLFTVLLSAYYLLMYKYTLQKDIVVGTLINGRPHYYLENVIGMFVDTIPIRTSIQTNQSFFDFMRNTKKNVMEFFDNSNYPFEKIVENIKVKREAARNPLFDTMFVLQNMEKPNFDFEGVSLEKYPFENTTSMFDITLFASEQAQGIEFTFEFSTQLFKRETIKMMSEHYLKILDDITSNPEIQINDILREKPTQINLNVENIEFQF</sequence>
<dbReference type="Pfam" id="PF00109">
    <property type="entry name" value="ketoacyl-synt"/>
    <property type="match status" value="1"/>
</dbReference>
<evidence type="ECO:0000259" key="6">
    <source>
        <dbReference type="PROSITE" id="PS52004"/>
    </source>
</evidence>
<dbReference type="EMBL" id="AHFK01000033">
    <property type="protein sequence ID" value="EOQ16525.1"/>
    <property type="molecule type" value="Genomic_DNA"/>
</dbReference>
<feature type="domain" description="Ketosynthase family 3 (KS3)" evidence="6">
    <location>
        <begin position="26"/>
        <end position="453"/>
    </location>
</feature>
<dbReference type="InterPro" id="IPR006162">
    <property type="entry name" value="Ppantetheine_attach_site"/>
</dbReference>
<dbReference type="Pfam" id="PF22621">
    <property type="entry name" value="CurL-like_PKS_C"/>
    <property type="match status" value="1"/>
</dbReference>
<dbReference type="GO" id="GO:0005737">
    <property type="term" value="C:cytoplasm"/>
    <property type="evidence" value="ECO:0007669"/>
    <property type="project" value="TreeGrafter"/>
</dbReference>
<dbReference type="CDD" id="cd19531">
    <property type="entry name" value="LCL_NRPS-like"/>
    <property type="match status" value="1"/>
</dbReference>
<dbReference type="SUPFAM" id="SSF47336">
    <property type="entry name" value="ACP-like"/>
    <property type="match status" value="1"/>
</dbReference>
<dbReference type="PROSITE" id="PS00012">
    <property type="entry name" value="PHOSPHOPANTETHEINE"/>
    <property type="match status" value="1"/>
</dbReference>
<dbReference type="Gene3D" id="3.30.559.10">
    <property type="entry name" value="Chloramphenicol acetyltransferase-like domain"/>
    <property type="match status" value="1"/>
</dbReference>
<evidence type="ECO:0000313" key="7">
    <source>
        <dbReference type="EMBL" id="EOQ16525.1"/>
    </source>
</evidence>
<dbReference type="SUPFAM" id="SSF52777">
    <property type="entry name" value="CoA-dependent acyltransferases"/>
    <property type="match status" value="2"/>
</dbReference>
<dbReference type="GO" id="GO:0004312">
    <property type="term" value="F:fatty acid synthase activity"/>
    <property type="evidence" value="ECO:0007669"/>
    <property type="project" value="TreeGrafter"/>
</dbReference>
<dbReference type="Proteomes" id="UP000014028">
    <property type="component" value="Unassembled WGS sequence"/>
</dbReference>
<dbReference type="Pfam" id="PF00668">
    <property type="entry name" value="Condensation"/>
    <property type="match status" value="1"/>
</dbReference>
<dbReference type="Pfam" id="PF02801">
    <property type="entry name" value="Ketoacyl-synt_C"/>
    <property type="match status" value="1"/>
</dbReference>
<dbReference type="InterPro" id="IPR036736">
    <property type="entry name" value="ACP-like_sf"/>
</dbReference>
<dbReference type="InterPro" id="IPR016039">
    <property type="entry name" value="Thiolase-like"/>
</dbReference>
<dbReference type="SUPFAM" id="SSF53901">
    <property type="entry name" value="Thiolase-like"/>
    <property type="match status" value="1"/>
</dbReference>
<proteinExistence type="predicted"/>
<reference evidence="7 8" key="1">
    <citation type="submission" date="2012-12" db="EMBL/GenBank/DDBJ databases">
        <title>The Genome Sequence of Bacillus cereus VD184.</title>
        <authorList>
            <consortium name="The Broad Institute Genome Sequencing Platform"/>
            <consortium name="The Broad Institute Genome Sequencing Center for Infectious Disease"/>
            <person name="Feldgarden M."/>
            <person name="Van der Auwera G.A."/>
            <person name="Mahillon J."/>
            <person name="Duprez V."/>
            <person name="Timmery S."/>
            <person name="Mattelet C."/>
            <person name="Dierick K."/>
            <person name="Sun M."/>
            <person name="Yu Z."/>
            <person name="Zhu L."/>
            <person name="Hu X."/>
            <person name="Shank E.B."/>
            <person name="Swiecicka I."/>
            <person name="Hansen B.M."/>
            <person name="Andrup L."/>
            <person name="Walker B."/>
            <person name="Young S.K."/>
            <person name="Zeng Q."/>
            <person name="Gargeya S."/>
            <person name="Fitzgerald M."/>
            <person name="Haas B."/>
            <person name="Abouelleil A."/>
            <person name="Alvarado L."/>
            <person name="Arachchi H.M."/>
            <person name="Berlin A.M."/>
            <person name="Chapman S.B."/>
            <person name="Dewar J."/>
            <person name="Goldberg J."/>
            <person name="Griggs A."/>
            <person name="Gujja S."/>
            <person name="Hansen M."/>
            <person name="Howarth C."/>
            <person name="Imamovic A."/>
            <person name="Larimer J."/>
            <person name="McCowan C."/>
            <person name="Murphy C."/>
            <person name="Neiman D."/>
            <person name="Pearson M."/>
            <person name="Priest M."/>
            <person name="Roberts A."/>
            <person name="Saif S."/>
            <person name="Shea T."/>
            <person name="Sisk P."/>
            <person name="Sykes S."/>
            <person name="Wortman J."/>
            <person name="Nusbaum C."/>
            <person name="Birren B."/>
        </authorList>
    </citation>
    <scope>NUCLEOTIDE SEQUENCE [LARGE SCALE GENOMIC DNA]</scope>
    <source>
        <strain evidence="7 8">VD184</strain>
    </source>
</reference>
<dbReference type="SMART" id="SM00825">
    <property type="entry name" value="PKS_KS"/>
    <property type="match status" value="1"/>
</dbReference>
<keyword evidence="3" id="KW-0597">Phosphoprotein</keyword>
<name>A0A9W5R8R6_BACCE</name>